<dbReference type="Proteomes" id="UP001196379">
    <property type="component" value="Unassembled WGS sequence"/>
</dbReference>
<keyword evidence="5" id="KW-1185">Reference proteome</keyword>
<proteinExistence type="predicted"/>
<accession>A0A949T287</accession>
<dbReference type="InterPro" id="IPR005619">
    <property type="entry name" value="Uncharacterised_YajG"/>
</dbReference>
<gene>
    <name evidence="2" type="ORF">HT657_00845</name>
    <name evidence="3" type="ORF">HT672_00445</name>
</gene>
<dbReference type="EMBL" id="JABULY010000001">
    <property type="protein sequence ID" value="MBV6530704.1"/>
    <property type="molecule type" value="Genomic_DNA"/>
</dbReference>
<name>A0A949T287_9PAST</name>
<dbReference type="GeneID" id="65548717"/>
<evidence type="ECO:0000313" key="3">
    <source>
        <dbReference type="EMBL" id="MBV6545780.1"/>
    </source>
</evidence>
<dbReference type="PROSITE" id="PS51257">
    <property type="entry name" value="PROKAR_LIPOPROTEIN"/>
    <property type="match status" value="1"/>
</dbReference>
<dbReference type="AlphaFoldDB" id="A0A949T287"/>
<dbReference type="Pfam" id="PF03923">
    <property type="entry name" value="Lipoprotein_16"/>
    <property type="match status" value="1"/>
</dbReference>
<evidence type="ECO:0000313" key="4">
    <source>
        <dbReference type="Proteomes" id="UP000732858"/>
    </source>
</evidence>
<dbReference type="Proteomes" id="UP000732858">
    <property type="component" value="Unassembled WGS sequence"/>
</dbReference>
<reference evidence="3 5" key="1">
    <citation type="journal article" date="2021" name="Mol. Ecol.">
        <title>Polar bear-adapted Ursidibacter maritimus are remarkably conserved after generations in captivity.</title>
        <authorList>
            <person name="Espinosa-Gongora C."/>
            <person name="Hansen M.J."/>
            <person name="Bertelsen M.F."/>
            <person name="Bojesen A.M."/>
        </authorList>
    </citation>
    <scope>NUCLEOTIDE SEQUENCE</scope>
    <source>
        <strain evidence="3">Pb43105x</strain>
        <strain evidence="2 5">Pb43106</strain>
    </source>
</reference>
<feature type="chain" id="PRO_5037613525" description="Lipoprotein" evidence="1">
    <location>
        <begin position="21"/>
        <end position="195"/>
    </location>
</feature>
<dbReference type="OrthoDB" id="5677865at2"/>
<sequence length="195" mass="21271">MKLTQKAMLIVSLFGTAVLAGCQNQSNTLTFNVPAPTAVFNTNNQTALVNVMTQDLRPSAEIANYTDSGNVIRLNAVPQVSHLFQQAMQQNLNSKGFTVVQGAGNANVTVKVKRFFADVEQGNLRYKVNANVDVEIAVQGARGHFNKNFSTSRSYEGAFGASNKEIHNVLNQAYTDAIQSIYNDNEVGNAIHQFK</sequence>
<dbReference type="EMBL" id="JABUMC010000001">
    <property type="protein sequence ID" value="MBV6545780.1"/>
    <property type="molecule type" value="Genomic_DNA"/>
</dbReference>
<keyword evidence="1" id="KW-0732">Signal</keyword>
<protein>
    <recommendedName>
        <fullName evidence="6">Lipoprotein</fullName>
    </recommendedName>
</protein>
<evidence type="ECO:0008006" key="6">
    <source>
        <dbReference type="Google" id="ProtNLM"/>
    </source>
</evidence>
<comment type="caution">
    <text evidence="3">The sequence shown here is derived from an EMBL/GenBank/DDBJ whole genome shotgun (WGS) entry which is preliminary data.</text>
</comment>
<feature type="signal peptide" evidence="1">
    <location>
        <begin position="1"/>
        <end position="20"/>
    </location>
</feature>
<evidence type="ECO:0000313" key="2">
    <source>
        <dbReference type="EMBL" id="MBV6530704.1"/>
    </source>
</evidence>
<evidence type="ECO:0000313" key="5">
    <source>
        <dbReference type="Proteomes" id="UP001196379"/>
    </source>
</evidence>
<evidence type="ECO:0000256" key="1">
    <source>
        <dbReference type="SAM" id="SignalP"/>
    </source>
</evidence>
<organism evidence="3 4">
    <name type="scientific">Ursidibacter maritimus</name>
    <dbReference type="NCBI Taxonomy" id="1331689"/>
    <lineage>
        <taxon>Bacteria</taxon>
        <taxon>Pseudomonadati</taxon>
        <taxon>Pseudomonadota</taxon>
        <taxon>Gammaproteobacteria</taxon>
        <taxon>Pasteurellales</taxon>
        <taxon>Pasteurellaceae</taxon>
        <taxon>Ursidibacter</taxon>
    </lineage>
</organism>
<dbReference type="RefSeq" id="WP_157402875.1">
    <property type="nucleotide sequence ID" value="NZ_JABULY010000001.1"/>
</dbReference>